<name>A0ACC2IQ68_9PLEO</name>
<evidence type="ECO:0000313" key="2">
    <source>
        <dbReference type="Proteomes" id="UP001153331"/>
    </source>
</evidence>
<gene>
    <name evidence="1" type="ORF">OPT61_g1455</name>
</gene>
<evidence type="ECO:0000313" key="1">
    <source>
        <dbReference type="EMBL" id="KAJ8117333.1"/>
    </source>
</evidence>
<sequence length="381" mass="42355">MKILAFAFVGVLAYTEAFFLESDVLAAAGLGKLSLYVAENGYPNAEQCTLENVAIRREWSTLHRSEKLDYIRAVKCLGTKPAKTPAAIAAGAKSRYDDFVVTHILQAQYTHGNGNFLSWHRYYVWAYEQALRNECGYKGYQPYYNWPLFAKNPLRSPLFDGSETSMSGDGAFVPNRTAACHPNPDRCLVLLQPGSGGGCVSGPFKNWKVNLGPIRTRSENVPPNPQADGLGYNPRCIKRDFNKQAANETNDVRTSTLIKASHDIASFQDNMQNFFPGVMGVHNGGHYTWGGDAGGDFYNSPSDPAFWFHHAMIDRTWWVWQNHDLKGRTNVIAGTLTFLNQPPTRNATLDDIMSLGYVGQPNITIRNAQSTLGGPFCYIYV</sequence>
<keyword evidence="2" id="KW-1185">Reference proteome</keyword>
<reference evidence="1" key="1">
    <citation type="submission" date="2022-11" db="EMBL/GenBank/DDBJ databases">
        <title>Genome Sequence of Boeremia exigua.</title>
        <authorList>
            <person name="Buettner E."/>
        </authorList>
    </citation>
    <scope>NUCLEOTIDE SEQUENCE</scope>
    <source>
        <strain evidence="1">CU02</strain>
    </source>
</reference>
<dbReference type="Proteomes" id="UP001153331">
    <property type="component" value="Unassembled WGS sequence"/>
</dbReference>
<organism evidence="1 2">
    <name type="scientific">Boeremia exigua</name>
    <dbReference type="NCBI Taxonomy" id="749465"/>
    <lineage>
        <taxon>Eukaryota</taxon>
        <taxon>Fungi</taxon>
        <taxon>Dikarya</taxon>
        <taxon>Ascomycota</taxon>
        <taxon>Pezizomycotina</taxon>
        <taxon>Dothideomycetes</taxon>
        <taxon>Pleosporomycetidae</taxon>
        <taxon>Pleosporales</taxon>
        <taxon>Pleosporineae</taxon>
        <taxon>Didymellaceae</taxon>
        <taxon>Boeremia</taxon>
    </lineage>
</organism>
<comment type="caution">
    <text evidence="1">The sequence shown here is derived from an EMBL/GenBank/DDBJ whole genome shotgun (WGS) entry which is preliminary data.</text>
</comment>
<dbReference type="EMBL" id="JAPHNI010000057">
    <property type="protein sequence ID" value="KAJ8117333.1"/>
    <property type="molecule type" value="Genomic_DNA"/>
</dbReference>
<accession>A0ACC2IQ68</accession>
<proteinExistence type="predicted"/>
<protein>
    <submittedName>
        <fullName evidence="1">Uncharacterized protein</fullName>
    </submittedName>
</protein>